<name>A0A8I1AL40_BURCE</name>
<comment type="caution">
    <text evidence="1">The sequence shown here is derived from an EMBL/GenBank/DDBJ whole genome shotgun (WGS) entry which is preliminary data.</text>
</comment>
<protein>
    <submittedName>
        <fullName evidence="1">Uncharacterized protein</fullName>
    </submittedName>
</protein>
<dbReference type="Proteomes" id="UP000645612">
    <property type="component" value="Unassembled WGS sequence"/>
</dbReference>
<evidence type="ECO:0000313" key="1">
    <source>
        <dbReference type="EMBL" id="MBH9697410.1"/>
    </source>
</evidence>
<sequence>MPEGWRHDRAGQRVTAGGAFAAATPNTLTQSADPFDLIPSAWRTGRQAKPTLTVSPDLFAIAGTRAAEHWLATRPTSRPNQWCRSTFDNLVSGLGHIPFYADCLAAFERSFKRRIEAASHADRKAAEGRA</sequence>
<proteinExistence type="predicted"/>
<dbReference type="AlphaFoldDB" id="A0A8I1AL40"/>
<evidence type="ECO:0000313" key="2">
    <source>
        <dbReference type="Proteomes" id="UP000645612"/>
    </source>
</evidence>
<reference evidence="1" key="1">
    <citation type="submission" date="2020-12" db="EMBL/GenBank/DDBJ databases">
        <title>Burkholderia cepacia complex in Mexico.</title>
        <authorList>
            <person name="Estrada P."/>
        </authorList>
    </citation>
    <scope>NUCLEOTIDE SEQUENCE</scope>
    <source>
        <strain evidence="1">871</strain>
    </source>
</reference>
<accession>A0A8I1AL40</accession>
<organism evidence="1 2">
    <name type="scientific">Burkholderia cepacia</name>
    <name type="common">Pseudomonas cepacia</name>
    <dbReference type="NCBI Taxonomy" id="292"/>
    <lineage>
        <taxon>Bacteria</taxon>
        <taxon>Pseudomonadati</taxon>
        <taxon>Pseudomonadota</taxon>
        <taxon>Betaproteobacteria</taxon>
        <taxon>Burkholderiales</taxon>
        <taxon>Burkholderiaceae</taxon>
        <taxon>Burkholderia</taxon>
        <taxon>Burkholderia cepacia complex</taxon>
    </lineage>
</organism>
<dbReference type="EMBL" id="JAEDXG010000011">
    <property type="protein sequence ID" value="MBH9697410.1"/>
    <property type="molecule type" value="Genomic_DNA"/>
</dbReference>
<dbReference type="RefSeq" id="WP_176131984.1">
    <property type="nucleotide sequence ID" value="NZ_CADDZZ010000058.1"/>
</dbReference>
<gene>
    <name evidence="1" type="ORF">JAO13_13265</name>
</gene>